<name>A0AAX6DKC7_IRIPA</name>
<protein>
    <submittedName>
        <fullName evidence="2">Uncharacterized protein</fullName>
    </submittedName>
</protein>
<accession>A0AAX6DKC7</accession>
<gene>
    <name evidence="2" type="ORF">M6B38_240065</name>
</gene>
<feature type="region of interest" description="Disordered" evidence="1">
    <location>
        <begin position="1"/>
        <end position="48"/>
    </location>
</feature>
<evidence type="ECO:0000256" key="1">
    <source>
        <dbReference type="SAM" id="MobiDB-lite"/>
    </source>
</evidence>
<dbReference type="AlphaFoldDB" id="A0AAX6DKC7"/>
<evidence type="ECO:0000313" key="3">
    <source>
        <dbReference type="Proteomes" id="UP001140949"/>
    </source>
</evidence>
<sequence length="106" mass="11912">MGGSVPDRRRRRRSEGKMQSLGAKIVGAERQSGHGKRLLAEPEGEPEKLRTSGGSLFFFSFGERDGFLFFFDLVPVEEPDLRPPQAADGRRRQIRGRWASTPLQVV</sequence>
<reference evidence="2" key="2">
    <citation type="submission" date="2023-04" db="EMBL/GenBank/DDBJ databases">
        <authorList>
            <person name="Bruccoleri R.E."/>
            <person name="Oakeley E.J."/>
            <person name="Faust A.-M."/>
            <person name="Dessus-Babus S."/>
            <person name="Altorfer M."/>
            <person name="Burckhardt D."/>
            <person name="Oertli M."/>
            <person name="Naumann U."/>
            <person name="Petersen F."/>
            <person name="Wong J."/>
        </authorList>
    </citation>
    <scope>NUCLEOTIDE SEQUENCE</scope>
    <source>
        <strain evidence="2">GSM-AAB239-AS_SAM_17_03QT</strain>
        <tissue evidence="2">Leaf</tissue>
    </source>
</reference>
<evidence type="ECO:0000313" key="2">
    <source>
        <dbReference type="EMBL" id="KAJ6792272.1"/>
    </source>
</evidence>
<proteinExistence type="predicted"/>
<reference evidence="2" key="1">
    <citation type="journal article" date="2023" name="GigaByte">
        <title>Genome assembly of the bearded iris, Iris pallida Lam.</title>
        <authorList>
            <person name="Bruccoleri R.E."/>
            <person name="Oakeley E.J."/>
            <person name="Faust A.M.E."/>
            <person name="Altorfer M."/>
            <person name="Dessus-Babus S."/>
            <person name="Burckhardt D."/>
            <person name="Oertli M."/>
            <person name="Naumann U."/>
            <person name="Petersen F."/>
            <person name="Wong J."/>
        </authorList>
    </citation>
    <scope>NUCLEOTIDE SEQUENCE</scope>
    <source>
        <strain evidence="2">GSM-AAB239-AS_SAM_17_03QT</strain>
    </source>
</reference>
<keyword evidence="3" id="KW-1185">Reference proteome</keyword>
<comment type="caution">
    <text evidence="2">The sequence shown here is derived from an EMBL/GenBank/DDBJ whole genome shotgun (WGS) entry which is preliminary data.</text>
</comment>
<organism evidence="2 3">
    <name type="scientific">Iris pallida</name>
    <name type="common">Sweet iris</name>
    <dbReference type="NCBI Taxonomy" id="29817"/>
    <lineage>
        <taxon>Eukaryota</taxon>
        <taxon>Viridiplantae</taxon>
        <taxon>Streptophyta</taxon>
        <taxon>Embryophyta</taxon>
        <taxon>Tracheophyta</taxon>
        <taxon>Spermatophyta</taxon>
        <taxon>Magnoliopsida</taxon>
        <taxon>Liliopsida</taxon>
        <taxon>Asparagales</taxon>
        <taxon>Iridaceae</taxon>
        <taxon>Iridoideae</taxon>
        <taxon>Irideae</taxon>
        <taxon>Iris</taxon>
    </lineage>
</organism>
<dbReference type="EMBL" id="JANAVB010043820">
    <property type="protein sequence ID" value="KAJ6792272.1"/>
    <property type="molecule type" value="Genomic_DNA"/>
</dbReference>
<dbReference type="Proteomes" id="UP001140949">
    <property type="component" value="Unassembled WGS sequence"/>
</dbReference>